<feature type="domain" description="Aminopeptidase N-like N-terminal" evidence="14">
    <location>
        <begin position="64"/>
        <end position="226"/>
    </location>
</feature>
<accession>A0A1H4C193</accession>
<evidence type="ECO:0000256" key="12">
    <source>
        <dbReference type="SAM" id="MobiDB-lite"/>
    </source>
</evidence>
<proteinExistence type="inferred from homology"/>
<dbReference type="InterPro" id="IPR045357">
    <property type="entry name" value="Aminopeptidase_N-like_N"/>
</dbReference>
<comment type="cofactor">
    <cofactor evidence="2">
        <name>Zn(2+)</name>
        <dbReference type="ChEBI" id="CHEBI:29105"/>
    </cofactor>
</comment>
<dbReference type="Gene3D" id="2.60.40.1730">
    <property type="entry name" value="tricorn interacting facor f3 domain"/>
    <property type="match status" value="1"/>
</dbReference>
<keyword evidence="8" id="KW-0479">Metal-binding</keyword>
<evidence type="ECO:0000256" key="5">
    <source>
        <dbReference type="ARBA" id="ARBA00015611"/>
    </source>
</evidence>
<dbReference type="SUPFAM" id="SSF55486">
    <property type="entry name" value="Metalloproteases ('zincins'), catalytic domain"/>
    <property type="match status" value="1"/>
</dbReference>
<dbReference type="PANTHER" id="PTHR11533">
    <property type="entry name" value="PROTEASE M1 ZINC METALLOPROTEASE"/>
    <property type="match status" value="1"/>
</dbReference>
<dbReference type="GO" id="GO:0005737">
    <property type="term" value="C:cytoplasm"/>
    <property type="evidence" value="ECO:0007669"/>
    <property type="project" value="TreeGrafter"/>
</dbReference>
<evidence type="ECO:0000256" key="4">
    <source>
        <dbReference type="ARBA" id="ARBA00012564"/>
    </source>
</evidence>
<dbReference type="InterPro" id="IPR042097">
    <property type="entry name" value="Aminopeptidase_N-like_N_sf"/>
</dbReference>
<dbReference type="STRING" id="551991.SAMN05192529_12642"/>
<evidence type="ECO:0000256" key="3">
    <source>
        <dbReference type="ARBA" id="ARBA00010136"/>
    </source>
</evidence>
<dbReference type="GO" id="GO:0042277">
    <property type="term" value="F:peptide binding"/>
    <property type="evidence" value="ECO:0007669"/>
    <property type="project" value="TreeGrafter"/>
</dbReference>
<dbReference type="Proteomes" id="UP000199041">
    <property type="component" value="Unassembled WGS sequence"/>
</dbReference>
<dbReference type="GO" id="GO:0016020">
    <property type="term" value="C:membrane"/>
    <property type="evidence" value="ECO:0007669"/>
    <property type="project" value="TreeGrafter"/>
</dbReference>
<evidence type="ECO:0000313" key="15">
    <source>
        <dbReference type="EMBL" id="SEA54191.1"/>
    </source>
</evidence>
<dbReference type="InterPro" id="IPR014782">
    <property type="entry name" value="Peptidase_M1_dom"/>
</dbReference>
<keyword evidence="11" id="KW-0482">Metalloprotease</keyword>
<gene>
    <name evidence="15" type="ORF">SAMN05192529_12642</name>
</gene>
<dbReference type="PRINTS" id="PR00756">
    <property type="entry name" value="ALADIPTASE"/>
</dbReference>
<feature type="region of interest" description="Disordered" evidence="12">
    <location>
        <begin position="514"/>
        <end position="536"/>
    </location>
</feature>
<dbReference type="SUPFAM" id="SSF63737">
    <property type="entry name" value="Leukotriene A4 hydrolase N-terminal domain"/>
    <property type="match status" value="1"/>
</dbReference>
<dbReference type="GO" id="GO:0008270">
    <property type="term" value="F:zinc ion binding"/>
    <property type="evidence" value="ECO:0007669"/>
    <property type="project" value="InterPro"/>
</dbReference>
<evidence type="ECO:0000256" key="9">
    <source>
        <dbReference type="ARBA" id="ARBA00022801"/>
    </source>
</evidence>
<dbReference type="Gene3D" id="1.10.390.10">
    <property type="entry name" value="Neutral Protease Domain 2"/>
    <property type="match status" value="1"/>
</dbReference>
<dbReference type="AlphaFoldDB" id="A0A1H4C193"/>
<dbReference type="GO" id="GO:0005615">
    <property type="term" value="C:extracellular space"/>
    <property type="evidence" value="ECO:0007669"/>
    <property type="project" value="TreeGrafter"/>
</dbReference>
<keyword evidence="6 15" id="KW-0031">Aminopeptidase</keyword>
<evidence type="ECO:0000259" key="13">
    <source>
        <dbReference type="Pfam" id="PF01433"/>
    </source>
</evidence>
<comment type="catalytic activity">
    <reaction evidence="1">
        <text>Release of an N-terminal amino acid, Xaa-|-Yaa- from a peptide, amide or arylamide. Xaa is preferably Ala, but may be most amino acids including Pro (slow action). When a terminal hydrophobic residue is followed by a prolyl residue, the two may be released as an intact Xaa-Pro dipeptide.</text>
        <dbReference type="EC" id="3.4.11.2"/>
    </reaction>
</comment>
<evidence type="ECO:0000256" key="7">
    <source>
        <dbReference type="ARBA" id="ARBA00022670"/>
    </source>
</evidence>
<dbReference type="InterPro" id="IPR027268">
    <property type="entry name" value="Peptidase_M4/M1_CTD_sf"/>
</dbReference>
<evidence type="ECO:0000256" key="11">
    <source>
        <dbReference type="ARBA" id="ARBA00023049"/>
    </source>
</evidence>
<sequence>MKIRLAFSGYYWMLGILLTGFCVISGCNNGKGKKTEETKRVKLVSGVSAQLARHRAHVISQLSYTVDYDIAADPAKAIQAHSSMHFNFQDSLARPLQIDFKQTGVASVKKMVINGTQVVPNYQKEHIIVDASQLQKGPNQIDFEFQPGEDALNRTADYMYTLFVPDRARTALPCFDQPDLKAIFKLTLHIDTSWQAIANGALLDSTVDGSRKTLHFAPSDSLSTYLFAFVAGRFKVATGRIAGHEAKLLYRENDPAKIKASLQQIFALSDKAVRFYEKWTGIAYPFHNMGMAAIPNFQFGGMEHPGNILYQSSTLFLDPVATASQLNNRSNLLAHELAHMWFGDLVTMCWFNDVWMKEVFANFMADKCMRPAGSDASFNHKFLIDHYPQAYDEDRTAGATPIRGELDNLQNAGLLYGNIIYHKAPIMMRQLEQVAGAAAFQRGVKNYLKDFQFGNAGWPQLIELIDRETPEDLLKWNRVWVKRAGRPEFDYHLETKNGSISKLLISQHPEVVPGKRPAVATGTEDQEDTATDNQKADTSAVWPQVFDITLFYPNGIKVIGVKNGSASMEVKAAEGQRAPLFILFNSNGMGYGRFPASGIMATHLNLIGTPLPRASAYINLYEQMLAGKKSAHGLTPQRLLKAFMEATKTEKDELNTKLLLNYIKTIYWDFLPAGTRDSLAPVLETVLWSAMTGSRTANIKKLYFEGFSDIFLSKEALARLQSIWQLKKAPTGISLYEEDYTQLAVQLALRIQDHKANRALLDTALARITNPDKKASFKIVMQAASCDPDQRDQFFKAISDPDGRKNERAVLSGLYLLNHPLRQPESEKYIKPGLKMLEDIQATGTIFFPKGFMSALLYYYNSTSARSVLNEYLDEHAADQPKLTEKLLQASDLLRRSNDWVYSKQSEEN</sequence>
<dbReference type="EC" id="3.4.11.2" evidence="4"/>
<dbReference type="GO" id="GO:0070006">
    <property type="term" value="F:metalloaminopeptidase activity"/>
    <property type="evidence" value="ECO:0007669"/>
    <property type="project" value="TreeGrafter"/>
</dbReference>
<dbReference type="PROSITE" id="PS51257">
    <property type="entry name" value="PROKAR_LIPOPROTEIN"/>
    <property type="match status" value="1"/>
</dbReference>
<dbReference type="CDD" id="cd09602">
    <property type="entry name" value="M1_APN"/>
    <property type="match status" value="1"/>
</dbReference>
<evidence type="ECO:0000259" key="14">
    <source>
        <dbReference type="Pfam" id="PF17900"/>
    </source>
</evidence>
<keyword evidence="16" id="KW-1185">Reference proteome</keyword>
<organism evidence="15 16">
    <name type="scientific">Arachidicoccus rhizosphaerae</name>
    <dbReference type="NCBI Taxonomy" id="551991"/>
    <lineage>
        <taxon>Bacteria</taxon>
        <taxon>Pseudomonadati</taxon>
        <taxon>Bacteroidota</taxon>
        <taxon>Chitinophagia</taxon>
        <taxon>Chitinophagales</taxon>
        <taxon>Chitinophagaceae</taxon>
        <taxon>Arachidicoccus</taxon>
    </lineage>
</organism>
<evidence type="ECO:0000256" key="2">
    <source>
        <dbReference type="ARBA" id="ARBA00001947"/>
    </source>
</evidence>
<evidence type="ECO:0000256" key="8">
    <source>
        <dbReference type="ARBA" id="ARBA00022723"/>
    </source>
</evidence>
<keyword evidence="7" id="KW-0645">Protease</keyword>
<dbReference type="OrthoDB" id="100605at2"/>
<comment type="similarity">
    <text evidence="3">Belongs to the peptidase M1 family.</text>
</comment>
<dbReference type="InterPro" id="IPR001930">
    <property type="entry name" value="Peptidase_M1"/>
</dbReference>
<dbReference type="EMBL" id="FNQY01000026">
    <property type="protein sequence ID" value="SEA54191.1"/>
    <property type="molecule type" value="Genomic_DNA"/>
</dbReference>
<feature type="domain" description="Peptidase M1 membrane alanine aminopeptidase" evidence="13">
    <location>
        <begin position="270"/>
        <end position="474"/>
    </location>
</feature>
<dbReference type="GO" id="GO:0043171">
    <property type="term" value="P:peptide catabolic process"/>
    <property type="evidence" value="ECO:0007669"/>
    <property type="project" value="TreeGrafter"/>
</dbReference>
<name>A0A1H4C193_9BACT</name>
<keyword evidence="9" id="KW-0378">Hydrolase</keyword>
<dbReference type="PANTHER" id="PTHR11533:SF174">
    <property type="entry name" value="PUROMYCIN-SENSITIVE AMINOPEPTIDASE-RELATED"/>
    <property type="match status" value="1"/>
</dbReference>
<protein>
    <recommendedName>
        <fullName evidence="5">Aminopeptidase N</fullName>
        <ecNumber evidence="4">3.4.11.2</ecNumber>
    </recommendedName>
</protein>
<evidence type="ECO:0000313" key="16">
    <source>
        <dbReference type="Proteomes" id="UP000199041"/>
    </source>
</evidence>
<evidence type="ECO:0000256" key="6">
    <source>
        <dbReference type="ARBA" id="ARBA00022438"/>
    </source>
</evidence>
<dbReference type="Pfam" id="PF17900">
    <property type="entry name" value="Peptidase_M1_N"/>
    <property type="match status" value="1"/>
</dbReference>
<dbReference type="GO" id="GO:0016285">
    <property type="term" value="F:alanyl aminopeptidase activity"/>
    <property type="evidence" value="ECO:0007669"/>
    <property type="project" value="UniProtKB-EC"/>
</dbReference>
<dbReference type="RefSeq" id="WP_091400659.1">
    <property type="nucleotide sequence ID" value="NZ_FNQY01000026.1"/>
</dbReference>
<evidence type="ECO:0000256" key="10">
    <source>
        <dbReference type="ARBA" id="ARBA00022833"/>
    </source>
</evidence>
<keyword evidence="10" id="KW-0862">Zinc</keyword>
<dbReference type="InterPro" id="IPR050344">
    <property type="entry name" value="Peptidase_M1_aminopeptidases"/>
</dbReference>
<evidence type="ECO:0000256" key="1">
    <source>
        <dbReference type="ARBA" id="ARBA00000098"/>
    </source>
</evidence>
<dbReference type="Pfam" id="PF01433">
    <property type="entry name" value="Peptidase_M1"/>
    <property type="match status" value="1"/>
</dbReference>
<dbReference type="GO" id="GO:0006508">
    <property type="term" value="P:proteolysis"/>
    <property type="evidence" value="ECO:0007669"/>
    <property type="project" value="UniProtKB-KW"/>
</dbReference>
<reference evidence="15 16" key="1">
    <citation type="submission" date="2016-10" db="EMBL/GenBank/DDBJ databases">
        <authorList>
            <person name="de Groot N.N."/>
        </authorList>
    </citation>
    <scope>NUCLEOTIDE SEQUENCE [LARGE SCALE GENOMIC DNA]</scope>
    <source>
        <strain evidence="15 16">Vu-144</strain>
    </source>
</reference>